<dbReference type="AlphaFoldDB" id="A0A367IVB7"/>
<reference evidence="1 2" key="1">
    <citation type="journal article" date="2018" name="G3 (Bethesda)">
        <title>Phylogenetic and Phylogenomic Definition of Rhizopus Species.</title>
        <authorList>
            <person name="Gryganskyi A.P."/>
            <person name="Golan J."/>
            <person name="Dolatabadi S."/>
            <person name="Mondo S."/>
            <person name="Robb S."/>
            <person name="Idnurm A."/>
            <person name="Muszewska A."/>
            <person name="Steczkiewicz K."/>
            <person name="Masonjones S."/>
            <person name="Liao H.L."/>
            <person name="Gajdeczka M.T."/>
            <person name="Anike F."/>
            <person name="Vuek A."/>
            <person name="Anishchenko I.M."/>
            <person name="Voigt K."/>
            <person name="de Hoog G.S."/>
            <person name="Smith M.E."/>
            <person name="Heitman J."/>
            <person name="Vilgalys R."/>
            <person name="Stajich J.E."/>
        </authorList>
    </citation>
    <scope>NUCLEOTIDE SEQUENCE [LARGE SCALE GENOMIC DNA]</scope>
    <source>
        <strain evidence="1 2">LSU 92-RS-03</strain>
    </source>
</reference>
<sequence>TTLQYALCTQSVGIGMSNSNQYSGVLQMLVPFLCGSFYQDRTLLYPVLSKPFHEQEYFSKDCLEYLYIDKRRWWTRMPLLLDSTEVYWKKLLKIHLQYAIGATHVQIPLLFPNTKRFKKFASAPKARTSTIHLLYSSLDRILRNFDTMQLNPAACLLLPFIDVMHSVVPNRSYLPIASRHLLVGSLMSFNLSTQVIEWKPATDIPEELMGPQQKLIQAV</sequence>
<keyword evidence="2" id="KW-1185">Reference proteome</keyword>
<organism evidence="1 2">
    <name type="scientific">Rhizopus stolonifer</name>
    <name type="common">Rhizopus nigricans</name>
    <dbReference type="NCBI Taxonomy" id="4846"/>
    <lineage>
        <taxon>Eukaryota</taxon>
        <taxon>Fungi</taxon>
        <taxon>Fungi incertae sedis</taxon>
        <taxon>Mucoromycota</taxon>
        <taxon>Mucoromycotina</taxon>
        <taxon>Mucoromycetes</taxon>
        <taxon>Mucorales</taxon>
        <taxon>Mucorineae</taxon>
        <taxon>Rhizopodaceae</taxon>
        <taxon>Rhizopus</taxon>
    </lineage>
</organism>
<gene>
    <name evidence="1" type="ORF">CU098_007178</name>
</gene>
<dbReference type="OrthoDB" id="10452480at2759"/>
<dbReference type="Proteomes" id="UP000253551">
    <property type="component" value="Unassembled WGS sequence"/>
</dbReference>
<feature type="non-terminal residue" evidence="1">
    <location>
        <position position="1"/>
    </location>
</feature>
<name>A0A367IVB7_RHIST</name>
<evidence type="ECO:0000313" key="2">
    <source>
        <dbReference type="Proteomes" id="UP000253551"/>
    </source>
</evidence>
<proteinExistence type="predicted"/>
<protein>
    <submittedName>
        <fullName evidence="1">Uncharacterized protein</fullName>
    </submittedName>
</protein>
<dbReference type="EMBL" id="PJQM01005465">
    <property type="protein sequence ID" value="RCH81566.1"/>
    <property type="molecule type" value="Genomic_DNA"/>
</dbReference>
<evidence type="ECO:0000313" key="1">
    <source>
        <dbReference type="EMBL" id="RCH81566.1"/>
    </source>
</evidence>
<comment type="caution">
    <text evidence="1">The sequence shown here is derived from an EMBL/GenBank/DDBJ whole genome shotgun (WGS) entry which is preliminary data.</text>
</comment>
<accession>A0A367IVB7</accession>